<name>A0AAE9XRP5_9PROT</name>
<keyword evidence="4" id="KW-1185">Reference proteome</keyword>
<dbReference type="RefSeq" id="WP_289504797.1">
    <property type="nucleotide sequence ID" value="NZ_CP116805.1"/>
</dbReference>
<accession>A0AAE9XRP5</accession>
<dbReference type="GO" id="GO:0046513">
    <property type="term" value="P:ceramide biosynthetic process"/>
    <property type="evidence" value="ECO:0007669"/>
    <property type="project" value="TreeGrafter"/>
</dbReference>
<feature type="transmembrane region" description="Helical" evidence="1">
    <location>
        <begin position="31"/>
        <end position="51"/>
    </location>
</feature>
<keyword evidence="1" id="KW-0812">Transmembrane</keyword>
<protein>
    <submittedName>
        <fullName evidence="3">Fatty acid desaturase family protein</fullName>
    </submittedName>
</protein>
<evidence type="ECO:0000259" key="2">
    <source>
        <dbReference type="Pfam" id="PF00487"/>
    </source>
</evidence>
<dbReference type="AlphaFoldDB" id="A0AAE9XRP5"/>
<feature type="domain" description="Fatty acid desaturase" evidence="2">
    <location>
        <begin position="56"/>
        <end position="283"/>
    </location>
</feature>
<dbReference type="Proteomes" id="UP001217500">
    <property type="component" value="Chromosome"/>
</dbReference>
<dbReference type="GO" id="GO:0016020">
    <property type="term" value="C:membrane"/>
    <property type="evidence" value="ECO:0007669"/>
    <property type="project" value="GOC"/>
</dbReference>
<dbReference type="InterPro" id="IPR005804">
    <property type="entry name" value="FA_desaturase_dom"/>
</dbReference>
<dbReference type="EMBL" id="CP116805">
    <property type="protein sequence ID" value="WCL55042.1"/>
    <property type="molecule type" value="Genomic_DNA"/>
</dbReference>
<dbReference type="PANTHER" id="PTHR12879:SF8">
    <property type="entry name" value="SPHINGOLIPID DELTA(4)-DESATURASE DES1"/>
    <property type="match status" value="1"/>
</dbReference>
<reference evidence="3" key="1">
    <citation type="submission" date="2023-01" db="EMBL/GenBank/DDBJ databases">
        <title>The genome sequence of Kordiimonadaceae bacterium 6D33.</title>
        <authorList>
            <person name="Liu Y."/>
        </authorList>
    </citation>
    <scope>NUCLEOTIDE SEQUENCE</scope>
    <source>
        <strain evidence="3">6D33</strain>
    </source>
</reference>
<feature type="transmembrane region" description="Helical" evidence="1">
    <location>
        <begin position="184"/>
        <end position="207"/>
    </location>
</feature>
<keyword evidence="1" id="KW-1133">Transmembrane helix</keyword>
<dbReference type="Pfam" id="PF00487">
    <property type="entry name" value="FA_desaturase"/>
    <property type="match status" value="1"/>
</dbReference>
<organism evidence="3 4">
    <name type="scientific">Gimibacter soli</name>
    <dbReference type="NCBI Taxonomy" id="3024400"/>
    <lineage>
        <taxon>Bacteria</taxon>
        <taxon>Pseudomonadati</taxon>
        <taxon>Pseudomonadota</taxon>
        <taxon>Alphaproteobacteria</taxon>
        <taxon>Kordiimonadales</taxon>
        <taxon>Temperatibacteraceae</taxon>
        <taxon>Gimibacter</taxon>
    </lineage>
</organism>
<keyword evidence="1" id="KW-0472">Membrane</keyword>
<feature type="transmembrane region" description="Helical" evidence="1">
    <location>
        <begin position="57"/>
        <end position="75"/>
    </location>
</feature>
<gene>
    <name evidence="3" type="ORF">PH603_04620</name>
</gene>
<sequence length="311" mass="35826">MSTQWQTLKPSDILTSEQSHRLRQRSDLMGFWLLVHCWGVIIAAWALYAFVPNPATWLIGWLLVGGRQLGLAILMHEGSHGMLFRTRRLNETLAVWAAGAPVLVDMGAYRKRHMAHHRFTRTDDDPENFLYTPFPVSRTSMGRKFLRDITGIAFWRGQIGLFRFVKAKAGWAGVWHYYSRPLAFHALLFVCLAGLGRIDIFLLLWLLPLMTSYPLALRVRNIAEHATVPDLADPLRNSRTTLANPIERAFFAPYWVNYHIEHHLMPYVPCYRLPELHDILKAQGITERMEIRKGYLDILRLNAGLKTEKAA</sequence>
<evidence type="ECO:0000313" key="3">
    <source>
        <dbReference type="EMBL" id="WCL55042.1"/>
    </source>
</evidence>
<evidence type="ECO:0000256" key="1">
    <source>
        <dbReference type="SAM" id="Phobius"/>
    </source>
</evidence>
<dbReference type="PANTHER" id="PTHR12879">
    <property type="entry name" value="SPHINGOLIPID DELTA 4 DESATURASE/C-4 HYDROXYLASE PROTEIN DES2"/>
    <property type="match status" value="1"/>
</dbReference>
<proteinExistence type="predicted"/>
<dbReference type="GO" id="GO:0042284">
    <property type="term" value="F:sphingolipid delta-4 desaturase activity"/>
    <property type="evidence" value="ECO:0007669"/>
    <property type="project" value="TreeGrafter"/>
</dbReference>
<dbReference type="CDD" id="cd03510">
    <property type="entry name" value="Rhizobitoxine-FADS-like"/>
    <property type="match status" value="1"/>
</dbReference>
<dbReference type="KEGG" id="gso:PH603_04620"/>
<evidence type="ECO:0000313" key="4">
    <source>
        <dbReference type="Proteomes" id="UP001217500"/>
    </source>
</evidence>